<evidence type="ECO:0000313" key="2">
    <source>
        <dbReference type="EMBL" id="MCO1655779.1"/>
    </source>
</evidence>
<comment type="caution">
    <text evidence="2">The sequence shown here is derived from an EMBL/GenBank/DDBJ whole genome shotgun (WGS) entry which is preliminary data.</text>
</comment>
<accession>A0ABT0ZYE3</accession>
<dbReference type="RefSeq" id="WP_252437884.1">
    <property type="nucleotide sequence ID" value="NZ_JAGSOV010000024.1"/>
</dbReference>
<protein>
    <submittedName>
        <fullName evidence="2">Uncharacterized protein</fullName>
    </submittedName>
</protein>
<feature type="region of interest" description="Disordered" evidence="1">
    <location>
        <begin position="1"/>
        <end position="36"/>
    </location>
</feature>
<organism evidence="2 3">
    <name type="scientific">Pseudonocardia humida</name>
    <dbReference type="NCBI Taxonomy" id="2800819"/>
    <lineage>
        <taxon>Bacteria</taxon>
        <taxon>Bacillati</taxon>
        <taxon>Actinomycetota</taxon>
        <taxon>Actinomycetes</taxon>
        <taxon>Pseudonocardiales</taxon>
        <taxon>Pseudonocardiaceae</taxon>
        <taxon>Pseudonocardia</taxon>
    </lineage>
</organism>
<dbReference type="Proteomes" id="UP001165283">
    <property type="component" value="Unassembled WGS sequence"/>
</dbReference>
<name>A0ABT0ZYE3_9PSEU</name>
<evidence type="ECO:0000256" key="1">
    <source>
        <dbReference type="SAM" id="MobiDB-lite"/>
    </source>
</evidence>
<feature type="region of interest" description="Disordered" evidence="1">
    <location>
        <begin position="73"/>
        <end position="100"/>
    </location>
</feature>
<proteinExistence type="predicted"/>
<gene>
    <name evidence="2" type="ORF">KDL28_12020</name>
</gene>
<dbReference type="EMBL" id="JAGSOV010000024">
    <property type="protein sequence ID" value="MCO1655779.1"/>
    <property type="molecule type" value="Genomic_DNA"/>
</dbReference>
<reference evidence="2" key="1">
    <citation type="submission" date="2021-04" db="EMBL/GenBank/DDBJ databases">
        <title>Pseudonocardia sp. nov., isolated from sandy soil of mangrove forest.</title>
        <authorList>
            <person name="Zan Z."/>
            <person name="Huang R."/>
            <person name="Liu W."/>
        </authorList>
    </citation>
    <scope>NUCLEOTIDE SEQUENCE</scope>
    <source>
        <strain evidence="2">S2-4</strain>
    </source>
</reference>
<keyword evidence="3" id="KW-1185">Reference proteome</keyword>
<sequence>MSRYHLHARALEGPLDAPRRDEVRVSQTDDADEADRWTSRQLDEGFTVWVYDHGRSSRLIGASDFRLIGHYRPRAARPPLTRHPAPDPHHRAGTPTRSAG</sequence>
<evidence type="ECO:0000313" key="3">
    <source>
        <dbReference type="Proteomes" id="UP001165283"/>
    </source>
</evidence>